<feature type="zinc finger region" description="C3H1-type" evidence="5">
    <location>
        <begin position="131"/>
        <end position="158"/>
    </location>
</feature>
<keyword evidence="4 5" id="KW-0862">Zinc</keyword>
<organism evidence="8 9">
    <name type="scientific">Vanessa tameamea</name>
    <name type="common">Kamehameha butterfly</name>
    <dbReference type="NCBI Taxonomy" id="334116"/>
    <lineage>
        <taxon>Eukaryota</taxon>
        <taxon>Metazoa</taxon>
        <taxon>Ecdysozoa</taxon>
        <taxon>Arthropoda</taxon>
        <taxon>Hexapoda</taxon>
        <taxon>Insecta</taxon>
        <taxon>Pterygota</taxon>
        <taxon>Neoptera</taxon>
        <taxon>Endopterygota</taxon>
        <taxon>Lepidoptera</taxon>
        <taxon>Glossata</taxon>
        <taxon>Ditrysia</taxon>
        <taxon>Papilionoidea</taxon>
        <taxon>Nymphalidae</taxon>
        <taxon>Nymphalinae</taxon>
        <taxon>Vanessa</taxon>
    </lineage>
</organism>
<dbReference type="AlphaFoldDB" id="A0A8B8IXN0"/>
<evidence type="ECO:0000256" key="1">
    <source>
        <dbReference type="ARBA" id="ARBA00022723"/>
    </source>
</evidence>
<dbReference type="PANTHER" id="PTHR12675">
    <property type="entry name" value="MUSCLEBLIND-LIKE PROTEIN"/>
    <property type="match status" value="1"/>
</dbReference>
<dbReference type="GO" id="GO:0003723">
    <property type="term" value="F:RNA binding"/>
    <property type="evidence" value="ECO:0007669"/>
    <property type="project" value="TreeGrafter"/>
</dbReference>
<keyword evidence="3 5" id="KW-0863">Zinc-finger</keyword>
<evidence type="ECO:0000256" key="3">
    <source>
        <dbReference type="ARBA" id="ARBA00022771"/>
    </source>
</evidence>
<name>A0A8B8IXN0_VANTA</name>
<gene>
    <name evidence="9" type="primary">LOC113404010</name>
</gene>
<feature type="coiled-coil region" evidence="6">
    <location>
        <begin position="313"/>
        <end position="343"/>
    </location>
</feature>
<dbReference type="RefSeq" id="XP_026500526.2">
    <property type="nucleotide sequence ID" value="XM_026644741.2"/>
</dbReference>
<dbReference type="SMART" id="SM00356">
    <property type="entry name" value="ZnF_C3H1"/>
    <property type="match status" value="2"/>
</dbReference>
<keyword evidence="8" id="KW-1185">Reference proteome</keyword>
<dbReference type="GO" id="GO:0008270">
    <property type="term" value="F:zinc ion binding"/>
    <property type="evidence" value="ECO:0007669"/>
    <property type="project" value="UniProtKB-KW"/>
</dbReference>
<dbReference type="OMA" id="CKHCDIM"/>
<accession>A0A8B8IXN0</accession>
<dbReference type="PROSITE" id="PS50103">
    <property type="entry name" value="ZF_C3H1"/>
    <property type="match status" value="1"/>
</dbReference>
<evidence type="ECO:0000256" key="5">
    <source>
        <dbReference type="PROSITE-ProRule" id="PRU00723"/>
    </source>
</evidence>
<keyword evidence="2" id="KW-0677">Repeat</keyword>
<evidence type="ECO:0000256" key="4">
    <source>
        <dbReference type="ARBA" id="ARBA00022833"/>
    </source>
</evidence>
<reference evidence="9" key="1">
    <citation type="submission" date="2025-08" db="UniProtKB">
        <authorList>
            <consortium name="RefSeq"/>
        </authorList>
    </citation>
    <scope>IDENTIFICATION</scope>
    <source>
        <tissue evidence="9">Whole body</tissue>
    </source>
</reference>
<dbReference type="Gene3D" id="3.30.1370.210">
    <property type="match status" value="1"/>
</dbReference>
<dbReference type="OrthoDB" id="250836at2759"/>
<dbReference type="InterPro" id="IPR036855">
    <property type="entry name" value="Znf_CCCH_sf"/>
</dbReference>
<feature type="domain" description="C3H1-type" evidence="7">
    <location>
        <begin position="131"/>
        <end position="158"/>
    </location>
</feature>
<dbReference type="PANTHER" id="PTHR12675:SF6">
    <property type="entry name" value="ZINC FINGER CCCH DOMAIN-CONTAINING PROTEIN 10"/>
    <property type="match status" value="1"/>
</dbReference>
<dbReference type="GO" id="GO:0043484">
    <property type="term" value="P:regulation of RNA splicing"/>
    <property type="evidence" value="ECO:0007669"/>
    <property type="project" value="TreeGrafter"/>
</dbReference>
<keyword evidence="1 5" id="KW-0479">Metal-binding</keyword>
<sequence length="400" mass="45336">MQVSQKDSKGCKRVGVEEHLIKFRPSPNFKNMKKFMKSKMDHLQITNRASTNAAPDPTPPPIIDRSERVTPVVQPPLPLDPPPPDSPIYLNMIIKQEVEDTDYQSTCGNSPEIAIQESQGNGELQNITPEKTKTPICRDYIRGTCKRQGTCKFAHKYDVSQLEGVYTFCHKYQNSVCTFANCKYVHADVFEERQFYRTGILPPHALAHHKKVLQPPPPPPPPEEPQLDLPPITFTNPPPPLHTEIDTSILGVIPSSSLESRGFTDLLPPIRYTSPLKREWSNIEPFGTTPCDLDTTEHLTKKCKHCDIMEFRLQYNKDKVQKMRQTKEELNKKMAILDKKSEKLYTIIMALLKPQMSSKSQSHTNGLTLLNGDNKDKSLLEQLNAIVNVTSRLSTLGEDK</sequence>
<dbReference type="InterPro" id="IPR000571">
    <property type="entry name" value="Znf_CCCH"/>
</dbReference>
<dbReference type="Proteomes" id="UP001652626">
    <property type="component" value="Chromosome Z"/>
</dbReference>
<dbReference type="Pfam" id="PF00642">
    <property type="entry name" value="zf-CCCH"/>
    <property type="match status" value="1"/>
</dbReference>
<evidence type="ECO:0000313" key="8">
    <source>
        <dbReference type="Proteomes" id="UP001652626"/>
    </source>
</evidence>
<proteinExistence type="predicted"/>
<protein>
    <submittedName>
        <fullName evidence="9">Uncharacterized protein LOC113404010</fullName>
    </submittedName>
</protein>
<evidence type="ECO:0000259" key="7">
    <source>
        <dbReference type="PROSITE" id="PS50103"/>
    </source>
</evidence>
<evidence type="ECO:0000313" key="9">
    <source>
        <dbReference type="RefSeq" id="XP_026500526.2"/>
    </source>
</evidence>
<evidence type="ECO:0000256" key="6">
    <source>
        <dbReference type="SAM" id="Coils"/>
    </source>
</evidence>
<dbReference type="GeneID" id="113404010"/>
<dbReference type="SUPFAM" id="SSF90229">
    <property type="entry name" value="CCCH zinc finger"/>
    <property type="match status" value="1"/>
</dbReference>
<evidence type="ECO:0000256" key="2">
    <source>
        <dbReference type="ARBA" id="ARBA00022737"/>
    </source>
</evidence>
<keyword evidence="6" id="KW-0175">Coiled coil</keyword>